<dbReference type="EMBL" id="JANJYJ010000007">
    <property type="protein sequence ID" value="KAK3197844.1"/>
    <property type="molecule type" value="Genomic_DNA"/>
</dbReference>
<gene>
    <name evidence="1" type="ORF">Dsin_021259</name>
</gene>
<dbReference type="InterPro" id="IPR007658">
    <property type="entry name" value="DUF594"/>
</dbReference>
<dbReference type="AlphaFoldDB" id="A0AAE0DYW9"/>
<name>A0AAE0DYW9_9ROSI</name>
<protein>
    <recommendedName>
        <fullName evidence="3">DUF4220 domain-containing protein</fullName>
    </recommendedName>
</protein>
<accession>A0AAE0DYW9</accession>
<dbReference type="Proteomes" id="UP001281410">
    <property type="component" value="Unassembled WGS sequence"/>
</dbReference>
<dbReference type="PANTHER" id="PTHR31325">
    <property type="entry name" value="OS01G0798800 PROTEIN-RELATED"/>
    <property type="match status" value="1"/>
</dbReference>
<organism evidence="1 2">
    <name type="scientific">Dipteronia sinensis</name>
    <dbReference type="NCBI Taxonomy" id="43782"/>
    <lineage>
        <taxon>Eukaryota</taxon>
        <taxon>Viridiplantae</taxon>
        <taxon>Streptophyta</taxon>
        <taxon>Embryophyta</taxon>
        <taxon>Tracheophyta</taxon>
        <taxon>Spermatophyta</taxon>
        <taxon>Magnoliopsida</taxon>
        <taxon>eudicotyledons</taxon>
        <taxon>Gunneridae</taxon>
        <taxon>Pentapetalae</taxon>
        <taxon>rosids</taxon>
        <taxon>malvids</taxon>
        <taxon>Sapindales</taxon>
        <taxon>Sapindaceae</taxon>
        <taxon>Hippocastanoideae</taxon>
        <taxon>Acereae</taxon>
        <taxon>Dipteronia</taxon>
    </lineage>
</organism>
<reference evidence="1" key="1">
    <citation type="journal article" date="2023" name="Plant J.">
        <title>Genome sequences and population genomics provide insights into the demographic history, inbreeding, and mutation load of two 'living fossil' tree species of Dipteronia.</title>
        <authorList>
            <person name="Feng Y."/>
            <person name="Comes H.P."/>
            <person name="Chen J."/>
            <person name="Zhu S."/>
            <person name="Lu R."/>
            <person name="Zhang X."/>
            <person name="Li P."/>
            <person name="Qiu J."/>
            <person name="Olsen K.M."/>
            <person name="Qiu Y."/>
        </authorList>
    </citation>
    <scope>NUCLEOTIDE SEQUENCE</scope>
    <source>
        <strain evidence="1">NBL</strain>
    </source>
</reference>
<evidence type="ECO:0000313" key="1">
    <source>
        <dbReference type="EMBL" id="KAK3197844.1"/>
    </source>
</evidence>
<proteinExistence type="predicted"/>
<comment type="caution">
    <text evidence="1">The sequence shown here is derived from an EMBL/GenBank/DDBJ whole genome shotgun (WGS) entry which is preliminary data.</text>
</comment>
<dbReference type="Pfam" id="PF04578">
    <property type="entry name" value="DUF594"/>
    <property type="match status" value="1"/>
</dbReference>
<evidence type="ECO:0000313" key="2">
    <source>
        <dbReference type="Proteomes" id="UP001281410"/>
    </source>
</evidence>
<evidence type="ECO:0008006" key="3">
    <source>
        <dbReference type="Google" id="ProtNLM"/>
    </source>
</evidence>
<keyword evidence="2" id="KW-1185">Reference proteome</keyword>
<sequence>MLYLLIINPTMISAVAGVAKLRFQNTCAETSSFFESMRLKKIKEKEVCNKIRDAVKNVMPTTVKGDRRNKSVLVDAILLAKELDDVVETMEEDKWELISIVWAEMLSYAACYSTSRTHAKHVSKGGELLTFVWFLMAHFGLREQFHTIMKQQTARLIVG</sequence>